<gene>
    <name evidence="1" type="ORF">TcWFU_001867</name>
</gene>
<keyword evidence="2" id="KW-1185">Reference proteome</keyword>
<organism evidence="1 2">
    <name type="scientific">Taenia crassiceps</name>
    <dbReference type="NCBI Taxonomy" id="6207"/>
    <lineage>
        <taxon>Eukaryota</taxon>
        <taxon>Metazoa</taxon>
        <taxon>Spiralia</taxon>
        <taxon>Lophotrochozoa</taxon>
        <taxon>Platyhelminthes</taxon>
        <taxon>Cestoda</taxon>
        <taxon>Eucestoda</taxon>
        <taxon>Cyclophyllidea</taxon>
        <taxon>Taeniidae</taxon>
        <taxon>Taenia</taxon>
    </lineage>
</organism>
<accession>A0ABR4QNU1</accession>
<reference evidence="1 2" key="1">
    <citation type="journal article" date="2022" name="Front. Cell. Infect. Microbiol.">
        <title>The Genomes of Two Strains of Taenia crassiceps the Animal Model for the Study of Human Cysticercosis.</title>
        <authorList>
            <person name="Bobes R.J."/>
            <person name="Estrada K."/>
            <person name="Rios-Valencia D.G."/>
            <person name="Calderon-Gallegos A."/>
            <person name="de la Torre P."/>
            <person name="Carrero J.C."/>
            <person name="Sanchez-Flores A."/>
            <person name="Laclette J.P."/>
        </authorList>
    </citation>
    <scope>NUCLEOTIDE SEQUENCE [LARGE SCALE GENOMIC DNA]</scope>
    <source>
        <strain evidence="1">WFUcys</strain>
    </source>
</reference>
<proteinExistence type="predicted"/>
<evidence type="ECO:0000313" key="2">
    <source>
        <dbReference type="Proteomes" id="UP001651158"/>
    </source>
</evidence>
<name>A0ABR4QNU1_9CEST</name>
<protein>
    <submittedName>
        <fullName evidence="1">Uncharacterized protein</fullName>
    </submittedName>
</protein>
<comment type="caution">
    <text evidence="1">The sequence shown here is derived from an EMBL/GenBank/DDBJ whole genome shotgun (WGS) entry which is preliminary data.</text>
</comment>
<evidence type="ECO:0000313" key="1">
    <source>
        <dbReference type="EMBL" id="KAL5111468.1"/>
    </source>
</evidence>
<dbReference type="EMBL" id="JAKROA010000001">
    <property type="protein sequence ID" value="KAL5111468.1"/>
    <property type="molecule type" value="Genomic_DNA"/>
</dbReference>
<dbReference type="Proteomes" id="UP001651158">
    <property type="component" value="Unassembled WGS sequence"/>
</dbReference>
<sequence length="192" mass="21882">MDDVFDLSGTDKDTEIEVANHEWLKQMRHVAICGEREAMSDAFDSRSSDIFDRALDAGFEAVRDLAVLKGRLLYYKSLQNTDGSSVDQILTDLDLLMRGVIQEFESDRDHPAASEIVLPSDLSDKVAKIKEEVHRLLAVNKERRQVLKAHALFGFSLWAGFLRESKTFSASQEHLLRLRFCLPITFHTFHSL</sequence>